<dbReference type="Gene3D" id="2.40.50.100">
    <property type="match status" value="1"/>
</dbReference>
<feature type="domain" description="Multidrug resistance protein MdtA-like barrel-sandwich hybrid" evidence="4">
    <location>
        <begin position="75"/>
        <end position="270"/>
    </location>
</feature>
<evidence type="ECO:0000259" key="4">
    <source>
        <dbReference type="Pfam" id="PF25917"/>
    </source>
</evidence>
<dbReference type="HOGENOM" id="CLU_018816_15_1_5"/>
<dbReference type="RefSeq" id="WP_015932793.1">
    <property type="nucleotide sequence ID" value="NC_011894.1"/>
</dbReference>
<sequence>MSISAFLPRPSAPDAPASPPVTDEAAPKKVWFARLWPWALASLIVLGFVGVVTWHIIAPHPNVWTDNAYVRVHYAAIAPRVPGQVTGVRVENNDVVKAGQVLIELDDRDYQVAVASAEANLARDRAAVENAAASIVRQGPLIEQAKALVKTAEAQLSFSEADAKRYDYLATTGSGSIKTQQQADSSLHQSRASLDGAKAALEAAQAQLKILQTQEASANASVRASEAQLEQARLNLSYTTIRAPVDGMVAQRGVQVGNYVSSGTGLMAVVPLSEVYVEANYREVELKHVQAGQRARIHVDAYDIDLEGTVVGVPAATGATFATIQPNNATGNFTKIVQRLPVQIVIAPNQPLARLLRVGLSVETTIETQLADIVGQHRDAAQPAVARLLSPR</sequence>
<feature type="region of interest" description="Disordered" evidence="2">
    <location>
        <begin position="1"/>
        <end position="23"/>
    </location>
</feature>
<feature type="coiled-coil region" evidence="1">
    <location>
        <begin position="187"/>
        <end position="221"/>
    </location>
</feature>
<dbReference type="KEGG" id="mno:Mnod_6436"/>
<gene>
    <name evidence="5" type="ordered locus">Mnod_6436</name>
</gene>
<evidence type="ECO:0000313" key="5">
    <source>
        <dbReference type="EMBL" id="ACL61217.1"/>
    </source>
</evidence>
<dbReference type="EMBL" id="CP001349">
    <property type="protein sequence ID" value="ACL61217.1"/>
    <property type="molecule type" value="Genomic_DNA"/>
</dbReference>
<dbReference type="Gene3D" id="1.10.287.470">
    <property type="entry name" value="Helix hairpin bin"/>
    <property type="match status" value="2"/>
</dbReference>
<feature type="compositionally biased region" description="Pro residues" evidence="2">
    <location>
        <begin position="10"/>
        <end position="19"/>
    </location>
</feature>
<dbReference type="Pfam" id="PF25917">
    <property type="entry name" value="BSH_RND"/>
    <property type="match status" value="1"/>
</dbReference>
<organism evidence="5 6">
    <name type="scientific">Methylobacterium nodulans (strain LMG 21967 / CNCM I-2342 / ORS 2060)</name>
    <dbReference type="NCBI Taxonomy" id="460265"/>
    <lineage>
        <taxon>Bacteria</taxon>
        <taxon>Pseudomonadati</taxon>
        <taxon>Pseudomonadota</taxon>
        <taxon>Alphaproteobacteria</taxon>
        <taxon>Hyphomicrobiales</taxon>
        <taxon>Methylobacteriaceae</taxon>
        <taxon>Methylobacterium</taxon>
    </lineage>
</organism>
<dbReference type="AlphaFoldDB" id="B8IC35"/>
<reference evidence="5 6" key="1">
    <citation type="submission" date="2009-01" db="EMBL/GenBank/DDBJ databases">
        <title>Complete sequence of chromosome of Methylobacterium nodulans ORS 2060.</title>
        <authorList>
            <consortium name="US DOE Joint Genome Institute"/>
            <person name="Lucas S."/>
            <person name="Copeland A."/>
            <person name="Lapidus A."/>
            <person name="Glavina del Rio T."/>
            <person name="Dalin E."/>
            <person name="Tice H."/>
            <person name="Bruce D."/>
            <person name="Goodwin L."/>
            <person name="Pitluck S."/>
            <person name="Sims D."/>
            <person name="Brettin T."/>
            <person name="Detter J.C."/>
            <person name="Han C."/>
            <person name="Larimer F."/>
            <person name="Land M."/>
            <person name="Hauser L."/>
            <person name="Kyrpides N."/>
            <person name="Ivanova N."/>
            <person name="Marx C.J."/>
            <person name="Richardson P."/>
        </authorList>
    </citation>
    <scope>NUCLEOTIDE SEQUENCE [LARGE SCALE GENOMIC DNA]</scope>
    <source>
        <strain evidence="6">LMG 21967 / CNCM I-2342 / ORS 2060</strain>
    </source>
</reference>
<dbReference type="Proteomes" id="UP000008207">
    <property type="component" value="Chromosome"/>
</dbReference>
<dbReference type="InterPro" id="IPR050739">
    <property type="entry name" value="MFP"/>
</dbReference>
<dbReference type="eggNOG" id="COG1566">
    <property type="taxonomic scope" value="Bacteria"/>
</dbReference>
<accession>B8IC35</accession>
<dbReference type="Gene3D" id="2.40.30.170">
    <property type="match status" value="1"/>
</dbReference>
<dbReference type="STRING" id="460265.Mnod_6436"/>
<keyword evidence="3" id="KW-0812">Transmembrane</keyword>
<name>B8IC35_METNO</name>
<feature type="transmembrane region" description="Helical" evidence="3">
    <location>
        <begin position="35"/>
        <end position="57"/>
    </location>
</feature>
<keyword evidence="3" id="KW-0472">Membrane</keyword>
<evidence type="ECO:0000313" key="6">
    <source>
        <dbReference type="Proteomes" id="UP000008207"/>
    </source>
</evidence>
<dbReference type="InterPro" id="IPR058625">
    <property type="entry name" value="MdtA-like_BSH"/>
</dbReference>
<evidence type="ECO:0000256" key="1">
    <source>
        <dbReference type="SAM" id="Coils"/>
    </source>
</evidence>
<evidence type="ECO:0000256" key="3">
    <source>
        <dbReference type="SAM" id="Phobius"/>
    </source>
</evidence>
<dbReference type="SUPFAM" id="SSF111369">
    <property type="entry name" value="HlyD-like secretion proteins"/>
    <property type="match status" value="2"/>
</dbReference>
<proteinExistence type="predicted"/>
<dbReference type="PANTHER" id="PTHR30386">
    <property type="entry name" value="MEMBRANE FUSION SUBUNIT OF EMRAB-TOLC MULTIDRUG EFFLUX PUMP"/>
    <property type="match status" value="1"/>
</dbReference>
<dbReference type="PANTHER" id="PTHR30386:SF24">
    <property type="entry name" value="MULTIDRUG RESISTANCE EFFLUX PUMP"/>
    <property type="match status" value="1"/>
</dbReference>
<keyword evidence="1" id="KW-0175">Coiled coil</keyword>
<keyword evidence="6" id="KW-1185">Reference proteome</keyword>
<dbReference type="OrthoDB" id="9811754at2"/>
<protein>
    <submittedName>
        <fullName evidence="5">Secretion protein HlyD family protein</fullName>
    </submittedName>
</protein>
<evidence type="ECO:0000256" key="2">
    <source>
        <dbReference type="SAM" id="MobiDB-lite"/>
    </source>
</evidence>
<keyword evidence="3" id="KW-1133">Transmembrane helix</keyword>